<dbReference type="Gene3D" id="3.40.50.2300">
    <property type="match status" value="1"/>
</dbReference>
<proteinExistence type="predicted"/>
<dbReference type="SMART" id="SM00448">
    <property type="entry name" value="REC"/>
    <property type="match status" value="1"/>
</dbReference>
<dbReference type="InterPro" id="IPR050595">
    <property type="entry name" value="Bact_response_regulator"/>
</dbReference>
<evidence type="ECO:0000256" key="2">
    <source>
        <dbReference type="PROSITE-ProRule" id="PRU00169"/>
    </source>
</evidence>
<dbReference type="AlphaFoldDB" id="E3FQ20"/>
<dbReference type="PROSITE" id="PS50110">
    <property type="entry name" value="RESPONSE_REGULATORY"/>
    <property type="match status" value="1"/>
</dbReference>
<feature type="modified residue" description="4-aspartylphosphate" evidence="2">
    <location>
        <position position="62"/>
    </location>
</feature>
<dbReference type="GO" id="GO:0000160">
    <property type="term" value="P:phosphorelay signal transduction system"/>
    <property type="evidence" value="ECO:0007669"/>
    <property type="project" value="InterPro"/>
</dbReference>
<evidence type="ECO:0000259" key="3">
    <source>
        <dbReference type="PROSITE" id="PS50110"/>
    </source>
</evidence>
<gene>
    <name evidence="4" type="primary">redF</name>
    <name evidence="4" type="ordered locus">STAUR_7968</name>
</gene>
<keyword evidence="5" id="KW-1185">Reference proteome</keyword>
<dbReference type="STRING" id="378806.STAUR_7968"/>
<keyword evidence="1 2" id="KW-0597">Phosphoprotein</keyword>
<dbReference type="PANTHER" id="PTHR44591:SF3">
    <property type="entry name" value="RESPONSE REGULATORY DOMAIN-CONTAINING PROTEIN"/>
    <property type="match status" value="1"/>
</dbReference>
<evidence type="ECO:0000256" key="1">
    <source>
        <dbReference type="ARBA" id="ARBA00022553"/>
    </source>
</evidence>
<dbReference type="SUPFAM" id="SSF52172">
    <property type="entry name" value="CheY-like"/>
    <property type="match status" value="1"/>
</dbReference>
<feature type="domain" description="Response regulatory" evidence="3">
    <location>
        <begin position="12"/>
        <end position="123"/>
    </location>
</feature>
<name>E3FQ20_STIAD</name>
<dbReference type="HOGENOM" id="CLU_1883510_0_0_7"/>
<accession>E3FQ20</accession>
<dbReference type="KEGG" id="sur:STAUR_7968"/>
<dbReference type="Pfam" id="PF00072">
    <property type="entry name" value="Response_reg"/>
    <property type="match status" value="1"/>
</dbReference>
<dbReference type="EMBL" id="CP002271">
    <property type="protein sequence ID" value="ADO75723.1"/>
    <property type="molecule type" value="Genomic_DNA"/>
</dbReference>
<dbReference type="InterPro" id="IPR001789">
    <property type="entry name" value="Sig_transdc_resp-reg_receiver"/>
</dbReference>
<dbReference type="Proteomes" id="UP000001351">
    <property type="component" value="Chromosome"/>
</dbReference>
<evidence type="ECO:0000313" key="5">
    <source>
        <dbReference type="Proteomes" id="UP000001351"/>
    </source>
</evidence>
<protein>
    <submittedName>
        <fullName evidence="4">RedF protein</fullName>
    </submittedName>
</protein>
<dbReference type="PANTHER" id="PTHR44591">
    <property type="entry name" value="STRESS RESPONSE REGULATOR PROTEIN 1"/>
    <property type="match status" value="1"/>
</dbReference>
<evidence type="ECO:0000313" key="4">
    <source>
        <dbReference type="EMBL" id="ADO75723.1"/>
    </source>
</evidence>
<dbReference type="InterPro" id="IPR011006">
    <property type="entry name" value="CheY-like_superfamily"/>
</dbReference>
<sequence>MLMKDPGLPRQRLLLVEDDPGNRMTLTMLLEDEGFAVVTADSFARATQLLSNAPRYDAVLLDSRLGDGDGRSLIPLVRRKLPDAKLVLVTGWLDEAGRCDLADAVFQKGKHFDELLACLARLLPSDP</sequence>
<dbReference type="eggNOG" id="COG0784">
    <property type="taxonomic scope" value="Bacteria"/>
</dbReference>
<organism evidence="4 5">
    <name type="scientific">Stigmatella aurantiaca (strain DW4/3-1)</name>
    <dbReference type="NCBI Taxonomy" id="378806"/>
    <lineage>
        <taxon>Bacteria</taxon>
        <taxon>Pseudomonadati</taxon>
        <taxon>Myxococcota</taxon>
        <taxon>Myxococcia</taxon>
        <taxon>Myxococcales</taxon>
        <taxon>Cystobacterineae</taxon>
        <taxon>Archangiaceae</taxon>
        <taxon>Stigmatella</taxon>
    </lineage>
</organism>
<reference evidence="4 5" key="1">
    <citation type="journal article" date="2011" name="Mol. Biol. Evol.">
        <title>Comparative genomic analysis of fruiting body formation in Myxococcales.</title>
        <authorList>
            <person name="Huntley S."/>
            <person name="Hamann N."/>
            <person name="Wegener-Feldbrugge S."/>
            <person name="Treuner-Lange A."/>
            <person name="Kube M."/>
            <person name="Reinhardt R."/>
            <person name="Klages S."/>
            <person name="Muller R."/>
            <person name="Ronning C.M."/>
            <person name="Nierman W.C."/>
            <person name="Sogaard-Andersen L."/>
        </authorList>
    </citation>
    <scope>NUCLEOTIDE SEQUENCE [LARGE SCALE GENOMIC DNA]</scope>
    <source>
        <strain evidence="4 5">DW4/3-1</strain>
    </source>
</reference>